<reference evidence="1" key="1">
    <citation type="journal article" date="2020" name="Nature">
        <title>Giant virus diversity and host interactions through global metagenomics.</title>
        <authorList>
            <person name="Schulz F."/>
            <person name="Roux S."/>
            <person name="Paez-Espino D."/>
            <person name="Jungbluth S."/>
            <person name="Walsh D.A."/>
            <person name="Denef V.J."/>
            <person name="McMahon K.D."/>
            <person name="Konstantinidis K.T."/>
            <person name="Eloe-Fadrosh E.A."/>
            <person name="Kyrpides N.C."/>
            <person name="Woyke T."/>
        </authorList>
    </citation>
    <scope>NUCLEOTIDE SEQUENCE</scope>
    <source>
        <strain evidence="1">GVMAG-S-1035375-24</strain>
    </source>
</reference>
<dbReference type="EMBL" id="MN740665">
    <property type="protein sequence ID" value="QHS80011.1"/>
    <property type="molecule type" value="Genomic_DNA"/>
</dbReference>
<dbReference type="InterPro" id="IPR029044">
    <property type="entry name" value="Nucleotide-diphossugar_trans"/>
</dbReference>
<protein>
    <recommendedName>
        <fullName evidence="2">Glycosyltransferase</fullName>
    </recommendedName>
</protein>
<dbReference type="AlphaFoldDB" id="A0A6C0AL04"/>
<accession>A0A6C0AL04</accession>
<proteinExistence type="predicted"/>
<name>A0A6C0AL04_9ZZZZ</name>
<dbReference type="Gene3D" id="3.90.550.10">
    <property type="entry name" value="Spore Coat Polysaccharide Biosynthesis Protein SpsA, Chain A"/>
    <property type="match status" value="1"/>
</dbReference>
<evidence type="ECO:0008006" key="2">
    <source>
        <dbReference type="Google" id="ProtNLM"/>
    </source>
</evidence>
<dbReference type="SUPFAM" id="SSF53448">
    <property type="entry name" value="Nucleotide-diphospho-sugar transferases"/>
    <property type="match status" value="1"/>
</dbReference>
<evidence type="ECO:0000313" key="1">
    <source>
        <dbReference type="EMBL" id="QHS80011.1"/>
    </source>
</evidence>
<sequence length="252" mass="29008">MALCSIAIGSKYLEEYTKLFMPSHKKYAATHGYDFKVITTYLSAVNHPDTLCFHKYMLCSQSWANQYDYIVYIDADILINERAPGIPFHLLGNGIGMVDEYSQPTPERRRAVQVKNGWESNASDYLRLCDYYLLTDSVFNGGLMVFQPEKHKGLCESIFAKHVHSNIGHPRGFHFEQTTTNYELQRRKMVSVLPNEFNAIIAIAKSDDPSLTIDEFFSRNHFVHFAGRYCFEWVEKFTAGQDWDTCPTLTPV</sequence>
<organism evidence="1">
    <name type="scientific">viral metagenome</name>
    <dbReference type="NCBI Taxonomy" id="1070528"/>
    <lineage>
        <taxon>unclassified sequences</taxon>
        <taxon>metagenomes</taxon>
        <taxon>organismal metagenomes</taxon>
    </lineage>
</organism>